<evidence type="ECO:0000313" key="4">
    <source>
        <dbReference type="Proteomes" id="UP000015105"/>
    </source>
</evidence>
<protein>
    <recommendedName>
        <fullName evidence="2">Chorein N-terminal domain-containing protein</fullName>
    </recommendedName>
</protein>
<dbReference type="GO" id="GO:0045053">
    <property type="term" value="P:protein retention in Golgi apparatus"/>
    <property type="evidence" value="ECO:0007669"/>
    <property type="project" value="TreeGrafter"/>
</dbReference>
<keyword evidence="1" id="KW-0813">Transport</keyword>
<dbReference type="InterPro" id="IPR026854">
    <property type="entry name" value="VPS13_N"/>
</dbReference>
<keyword evidence="4" id="KW-1185">Reference proteome</keyword>
<dbReference type="Proteomes" id="UP000015105">
    <property type="component" value="Chromosome 1D"/>
</dbReference>
<reference evidence="4" key="1">
    <citation type="journal article" date="2014" name="Science">
        <title>Ancient hybridizations among the ancestral genomes of bread wheat.</title>
        <authorList>
            <consortium name="International Wheat Genome Sequencing Consortium,"/>
            <person name="Marcussen T."/>
            <person name="Sandve S.R."/>
            <person name="Heier L."/>
            <person name="Spannagl M."/>
            <person name="Pfeifer M."/>
            <person name="Jakobsen K.S."/>
            <person name="Wulff B.B."/>
            <person name="Steuernagel B."/>
            <person name="Mayer K.F."/>
            <person name="Olsen O.A."/>
        </authorList>
    </citation>
    <scope>NUCLEOTIDE SEQUENCE [LARGE SCALE GENOMIC DNA]</scope>
    <source>
        <strain evidence="4">cv. AL8/78</strain>
    </source>
</reference>
<reference evidence="4" key="2">
    <citation type="journal article" date="2017" name="Nat. Plants">
        <title>The Aegilops tauschii genome reveals multiple impacts of transposons.</title>
        <authorList>
            <person name="Zhao G."/>
            <person name="Zou C."/>
            <person name="Li K."/>
            <person name="Wang K."/>
            <person name="Li T."/>
            <person name="Gao L."/>
            <person name="Zhang X."/>
            <person name="Wang H."/>
            <person name="Yang Z."/>
            <person name="Liu X."/>
            <person name="Jiang W."/>
            <person name="Mao L."/>
            <person name="Kong X."/>
            <person name="Jiao Y."/>
            <person name="Jia J."/>
        </authorList>
    </citation>
    <scope>NUCLEOTIDE SEQUENCE [LARGE SCALE GENOMIC DNA]</scope>
    <source>
        <strain evidence="4">cv. AL8/78</strain>
    </source>
</reference>
<dbReference type="PANTHER" id="PTHR16166:SF137">
    <property type="entry name" value="PLECKSTRIN HOMOLOGY (PH) DOMAIN-CONTAINING PROTEIN"/>
    <property type="match status" value="1"/>
</dbReference>
<reference evidence="3" key="4">
    <citation type="submission" date="2019-03" db="UniProtKB">
        <authorList>
            <consortium name="EnsemblPlants"/>
        </authorList>
    </citation>
    <scope>IDENTIFICATION</scope>
</reference>
<dbReference type="EnsemblPlants" id="AET1Gv20542000.15">
    <property type="protein sequence ID" value="AET1Gv20542000.15"/>
    <property type="gene ID" value="AET1Gv20542000"/>
</dbReference>
<reference evidence="3" key="3">
    <citation type="journal article" date="2017" name="Nature">
        <title>Genome sequence of the progenitor of the wheat D genome Aegilops tauschii.</title>
        <authorList>
            <person name="Luo M.C."/>
            <person name="Gu Y.Q."/>
            <person name="Puiu D."/>
            <person name="Wang H."/>
            <person name="Twardziok S.O."/>
            <person name="Deal K.R."/>
            <person name="Huo N."/>
            <person name="Zhu T."/>
            <person name="Wang L."/>
            <person name="Wang Y."/>
            <person name="McGuire P.E."/>
            <person name="Liu S."/>
            <person name="Long H."/>
            <person name="Ramasamy R.K."/>
            <person name="Rodriguez J.C."/>
            <person name="Van S.L."/>
            <person name="Yuan L."/>
            <person name="Wang Z."/>
            <person name="Xia Z."/>
            <person name="Xiao L."/>
            <person name="Anderson O.D."/>
            <person name="Ouyang S."/>
            <person name="Liang Y."/>
            <person name="Zimin A.V."/>
            <person name="Pertea G."/>
            <person name="Qi P."/>
            <person name="Bennetzen J.L."/>
            <person name="Dai X."/>
            <person name="Dawson M.W."/>
            <person name="Muller H.G."/>
            <person name="Kugler K."/>
            <person name="Rivarola-Duarte L."/>
            <person name="Spannagl M."/>
            <person name="Mayer K.F.X."/>
            <person name="Lu F.H."/>
            <person name="Bevan M.W."/>
            <person name="Leroy P."/>
            <person name="Li P."/>
            <person name="You F.M."/>
            <person name="Sun Q."/>
            <person name="Liu Z."/>
            <person name="Lyons E."/>
            <person name="Wicker T."/>
            <person name="Salzberg S.L."/>
            <person name="Devos K.M."/>
            <person name="Dvorak J."/>
        </authorList>
    </citation>
    <scope>NUCLEOTIDE SEQUENCE [LARGE SCALE GENOMIC DNA]</scope>
    <source>
        <strain evidence="3">cv. AL8/78</strain>
    </source>
</reference>
<dbReference type="Pfam" id="PF12624">
    <property type="entry name" value="VPS13_N"/>
    <property type="match status" value="1"/>
</dbReference>
<evidence type="ECO:0000256" key="1">
    <source>
        <dbReference type="ARBA" id="ARBA00022448"/>
    </source>
</evidence>
<dbReference type="PANTHER" id="PTHR16166">
    <property type="entry name" value="VACUOLAR PROTEIN SORTING-ASSOCIATED PROTEIN VPS13"/>
    <property type="match status" value="1"/>
</dbReference>
<name>A0A452YV23_AEGTS</name>
<dbReference type="GO" id="GO:0006623">
    <property type="term" value="P:protein targeting to vacuole"/>
    <property type="evidence" value="ECO:0007669"/>
    <property type="project" value="TreeGrafter"/>
</dbReference>
<evidence type="ECO:0000259" key="2">
    <source>
        <dbReference type="Pfam" id="PF12624"/>
    </source>
</evidence>
<dbReference type="AlphaFoldDB" id="A0A452YV23"/>
<dbReference type="InterPro" id="IPR026847">
    <property type="entry name" value="VPS13"/>
</dbReference>
<reference evidence="3" key="5">
    <citation type="journal article" date="2021" name="G3 (Bethesda)">
        <title>Aegilops tauschii genome assembly Aet v5.0 features greater sequence contiguity and improved annotation.</title>
        <authorList>
            <person name="Wang L."/>
            <person name="Zhu T."/>
            <person name="Rodriguez J.C."/>
            <person name="Deal K.R."/>
            <person name="Dubcovsky J."/>
            <person name="McGuire P.E."/>
            <person name="Lux T."/>
            <person name="Spannagl M."/>
            <person name="Mayer K.F.X."/>
            <person name="Baldrich P."/>
            <person name="Meyers B.C."/>
            <person name="Huo N."/>
            <person name="Gu Y.Q."/>
            <person name="Zhou H."/>
            <person name="Devos K.M."/>
            <person name="Bennetzen J.L."/>
            <person name="Unver T."/>
            <person name="Budak H."/>
            <person name="Gulick P.J."/>
            <person name="Galiba G."/>
            <person name="Kalapos B."/>
            <person name="Nelson D.R."/>
            <person name="Li P."/>
            <person name="You F.M."/>
            <person name="Luo M.C."/>
            <person name="Dvorak J."/>
        </authorList>
    </citation>
    <scope>NUCLEOTIDE SEQUENCE [LARGE SCALE GENOMIC DNA]</scope>
    <source>
        <strain evidence="3">cv. AL8/78</strain>
    </source>
</reference>
<accession>A0A452YV23</accession>
<proteinExistence type="predicted"/>
<organism evidence="3 4">
    <name type="scientific">Aegilops tauschii subsp. strangulata</name>
    <name type="common">Goatgrass</name>
    <dbReference type="NCBI Taxonomy" id="200361"/>
    <lineage>
        <taxon>Eukaryota</taxon>
        <taxon>Viridiplantae</taxon>
        <taxon>Streptophyta</taxon>
        <taxon>Embryophyta</taxon>
        <taxon>Tracheophyta</taxon>
        <taxon>Spermatophyta</taxon>
        <taxon>Magnoliopsida</taxon>
        <taxon>Liliopsida</taxon>
        <taxon>Poales</taxon>
        <taxon>Poaceae</taxon>
        <taxon>BOP clade</taxon>
        <taxon>Pooideae</taxon>
        <taxon>Triticodae</taxon>
        <taxon>Triticeae</taxon>
        <taxon>Triticinae</taxon>
        <taxon>Aegilops</taxon>
    </lineage>
</organism>
<feature type="domain" description="Chorein N-terminal" evidence="2">
    <location>
        <begin position="13"/>
        <end position="254"/>
    </location>
</feature>
<sequence length="298" mass="34913">FQVFEFRKQDSSSTASKTHTYILRPISGKAKYTKVHIDEAKRSGQALQNAAVDLDDVTLSLSKDGYRDILKMADNFSSFNQRLRYAHYRPSLPVKSDPKAWWKYAYKVVTHEMKKASGSLSWEQLLRNARLRKTYVSLYASLLKSDMSRPVVEDNEEINSLDRELDMEVILQWRMLAHKFVEQSAERQHAQQNKKQSWWSFGWTGSSKDDGDSKSFSDEDWERLNRIIGYKENTEYIPAQQDMKLMQFYFEIRMKHNASRLIIDGSECLADLSCEDFRCNLKMYPEAKVFDLKLGSYK</sequence>
<evidence type="ECO:0000313" key="3">
    <source>
        <dbReference type="EnsemblPlants" id="AET1Gv20542000.15"/>
    </source>
</evidence>
<dbReference type="Gramene" id="AET1Gv20542000.15">
    <property type="protein sequence ID" value="AET1Gv20542000.15"/>
    <property type="gene ID" value="AET1Gv20542000"/>
</dbReference>